<dbReference type="Pfam" id="PF01399">
    <property type="entry name" value="PCI"/>
    <property type="match status" value="1"/>
</dbReference>
<dbReference type="Gene3D" id="1.25.40.860">
    <property type="match status" value="2"/>
</dbReference>
<evidence type="ECO:0000256" key="3">
    <source>
        <dbReference type="ARBA" id="ARBA00022884"/>
    </source>
</evidence>
<dbReference type="GO" id="GO:0003743">
    <property type="term" value="F:translation initiation factor activity"/>
    <property type="evidence" value="ECO:0007669"/>
    <property type="project" value="UniProtKB-KW"/>
</dbReference>
<dbReference type="GO" id="GO:0071541">
    <property type="term" value="C:eukaryotic translation initiation factor 3 complex, eIF3m"/>
    <property type="evidence" value="ECO:0007669"/>
    <property type="project" value="TreeGrafter"/>
</dbReference>
<dbReference type="InterPro" id="IPR054711">
    <property type="entry name" value="eIF3a_PCI_TPR-like"/>
</dbReference>
<dbReference type="AlphaFoldDB" id="A0A6D2IR65"/>
<dbReference type="PANTHER" id="PTHR14005">
    <property type="entry name" value="EUKARYOTIC TRANSLATION INITIATION FACTOR 3, THETA SUBUNIT"/>
    <property type="match status" value="1"/>
</dbReference>
<dbReference type="InterPro" id="IPR000717">
    <property type="entry name" value="PCI_dom"/>
</dbReference>
<protein>
    <recommendedName>
        <fullName evidence="5">PCI domain-containing protein</fullName>
    </recommendedName>
</protein>
<dbReference type="GO" id="GO:0003729">
    <property type="term" value="F:mRNA binding"/>
    <property type="evidence" value="ECO:0007669"/>
    <property type="project" value="TreeGrafter"/>
</dbReference>
<gene>
    <name evidence="6" type="ORF">MERR_LOCUS18126</name>
</gene>
<organism evidence="6 7">
    <name type="scientific">Microthlaspi erraticum</name>
    <dbReference type="NCBI Taxonomy" id="1685480"/>
    <lineage>
        <taxon>Eukaryota</taxon>
        <taxon>Viridiplantae</taxon>
        <taxon>Streptophyta</taxon>
        <taxon>Embryophyta</taxon>
        <taxon>Tracheophyta</taxon>
        <taxon>Spermatophyta</taxon>
        <taxon>Magnoliopsida</taxon>
        <taxon>eudicotyledons</taxon>
        <taxon>Gunneridae</taxon>
        <taxon>Pentapetalae</taxon>
        <taxon>rosids</taxon>
        <taxon>malvids</taxon>
        <taxon>Brassicales</taxon>
        <taxon>Brassicaceae</taxon>
        <taxon>Coluteocarpeae</taxon>
        <taxon>Microthlaspi</taxon>
    </lineage>
</organism>
<name>A0A6D2IR65_9BRAS</name>
<reference evidence="6" key="1">
    <citation type="submission" date="2020-01" db="EMBL/GenBank/DDBJ databases">
        <authorList>
            <person name="Mishra B."/>
        </authorList>
    </citation>
    <scope>NUCLEOTIDE SEQUENCE [LARGE SCALE GENOMIC DNA]</scope>
</reference>
<proteinExistence type="predicted"/>
<dbReference type="GO" id="GO:0002188">
    <property type="term" value="P:translation reinitiation"/>
    <property type="evidence" value="ECO:0007669"/>
    <property type="project" value="TreeGrafter"/>
</dbReference>
<evidence type="ECO:0000256" key="4">
    <source>
        <dbReference type="ARBA" id="ARBA00022917"/>
    </source>
</evidence>
<keyword evidence="4" id="KW-0648">Protein biosynthesis</keyword>
<evidence type="ECO:0000256" key="1">
    <source>
        <dbReference type="ARBA" id="ARBA00022490"/>
    </source>
</evidence>
<dbReference type="SUPFAM" id="SSF47240">
    <property type="entry name" value="Ferritin-like"/>
    <property type="match status" value="1"/>
</dbReference>
<dbReference type="SMART" id="SM00088">
    <property type="entry name" value="PINT"/>
    <property type="match status" value="1"/>
</dbReference>
<evidence type="ECO:0000313" key="7">
    <source>
        <dbReference type="Proteomes" id="UP000467841"/>
    </source>
</evidence>
<keyword evidence="2" id="KW-0396">Initiation factor</keyword>
<dbReference type="EMBL" id="CACVBM020001098">
    <property type="protein sequence ID" value="CAA7030891.1"/>
    <property type="molecule type" value="Genomic_DNA"/>
</dbReference>
<sequence length="388" mass="44437">MFKHMDLCVDLKSGRFAKDGLIQYRIICQHVNVSSLEEVIKHFLNLATEKAEKTEALAEALDVFDDELEADVKFLWETYRTVLEVLRHSSKLEELYAMTAQKALQFCKKHKRPTEFRRLCEIIRNHNRYRDQRERSDLSSPESFQLCLDTRFELLLSLDSGRKLFVLLKIHLYHAYAWFKLFILQSKYLSKKDLQLLASSLALAALSIPLFENEKEEDDLRMASLIGSDLEPKLDMLSRPGLVSELVSRGVLRCASQEVQDVFNVLEDEIYSLDLDLGSRIQPLLEKISKSGGKLSSVPQVQLSQYVPCLEKLATLRLLQQVSKVYQTISIESLSQLVPFFEFSVVEKIAVDAFVAMKVDHMKGVVTFGSLDIECDGVKDDLDFLLSL</sequence>
<dbReference type="InterPro" id="IPR027512">
    <property type="entry name" value="EIF3A"/>
</dbReference>
<accession>A0A6D2IR65</accession>
<dbReference type="Pfam" id="PF22591">
    <property type="entry name" value="eIF3a_PCI_TPR-like"/>
    <property type="match status" value="3"/>
</dbReference>
<dbReference type="PANTHER" id="PTHR14005:SF0">
    <property type="entry name" value="EUKARYOTIC TRANSLATION INITIATION FACTOR 3 SUBUNIT A"/>
    <property type="match status" value="1"/>
</dbReference>
<dbReference type="OrthoDB" id="1932428at2759"/>
<feature type="domain" description="PCI" evidence="5">
    <location>
        <begin position="305"/>
        <end position="385"/>
    </location>
</feature>
<evidence type="ECO:0000256" key="2">
    <source>
        <dbReference type="ARBA" id="ARBA00022540"/>
    </source>
</evidence>
<dbReference type="GO" id="GO:0001732">
    <property type="term" value="P:formation of cytoplasmic translation initiation complex"/>
    <property type="evidence" value="ECO:0007669"/>
    <property type="project" value="TreeGrafter"/>
</dbReference>
<dbReference type="Proteomes" id="UP000467841">
    <property type="component" value="Unassembled WGS sequence"/>
</dbReference>
<keyword evidence="3" id="KW-0694">RNA-binding</keyword>
<evidence type="ECO:0000313" key="6">
    <source>
        <dbReference type="EMBL" id="CAA7030891.1"/>
    </source>
</evidence>
<dbReference type="InterPro" id="IPR009078">
    <property type="entry name" value="Ferritin-like_SF"/>
</dbReference>
<dbReference type="GO" id="GO:0071540">
    <property type="term" value="C:eukaryotic translation initiation factor 3 complex, eIF3e"/>
    <property type="evidence" value="ECO:0007669"/>
    <property type="project" value="TreeGrafter"/>
</dbReference>
<keyword evidence="1" id="KW-0963">Cytoplasm</keyword>
<dbReference type="GO" id="GO:0043614">
    <property type="term" value="C:multi-eIF complex"/>
    <property type="evidence" value="ECO:0007669"/>
    <property type="project" value="TreeGrafter"/>
</dbReference>
<keyword evidence="7" id="KW-1185">Reference proteome</keyword>
<comment type="caution">
    <text evidence="6">The sequence shown here is derived from an EMBL/GenBank/DDBJ whole genome shotgun (WGS) entry which is preliminary data.</text>
</comment>
<evidence type="ECO:0000259" key="5">
    <source>
        <dbReference type="SMART" id="SM00088"/>
    </source>
</evidence>